<dbReference type="OrthoDB" id="61815at2759"/>
<evidence type="ECO:0000313" key="7">
    <source>
        <dbReference type="EMBL" id="PWN97812.1"/>
    </source>
</evidence>
<dbReference type="STRING" id="58919.A0A316ZA31"/>
<evidence type="ECO:0000259" key="6">
    <source>
        <dbReference type="Pfam" id="PF01926"/>
    </source>
</evidence>
<feature type="domain" description="G" evidence="6">
    <location>
        <begin position="415"/>
        <end position="469"/>
    </location>
</feature>
<reference evidence="7 8" key="1">
    <citation type="journal article" date="2018" name="Mol. Biol. Evol.">
        <title>Broad Genomic Sampling Reveals a Smut Pathogenic Ancestry of the Fungal Clade Ustilaginomycotina.</title>
        <authorList>
            <person name="Kijpornyongpan T."/>
            <person name="Mondo S.J."/>
            <person name="Barry K."/>
            <person name="Sandor L."/>
            <person name="Lee J."/>
            <person name="Lipzen A."/>
            <person name="Pangilinan J."/>
            <person name="LaButti K."/>
            <person name="Hainaut M."/>
            <person name="Henrissat B."/>
            <person name="Grigoriev I.V."/>
            <person name="Spatafora J.W."/>
            <person name="Aime M.C."/>
        </authorList>
    </citation>
    <scope>NUCLEOTIDE SEQUENCE [LARGE SCALE GENOMIC DNA]</scope>
    <source>
        <strain evidence="7 8">MCA 4186</strain>
    </source>
</reference>
<dbReference type="AlphaFoldDB" id="A0A316ZA31"/>
<comment type="function">
    <text evidence="3">Possible regulatory or functional link with the histocompatibility cluster.</text>
</comment>
<organism evidence="7 8">
    <name type="scientific">Tilletiopsis washingtonensis</name>
    <dbReference type="NCBI Taxonomy" id="58919"/>
    <lineage>
        <taxon>Eukaryota</taxon>
        <taxon>Fungi</taxon>
        <taxon>Dikarya</taxon>
        <taxon>Basidiomycota</taxon>
        <taxon>Ustilaginomycotina</taxon>
        <taxon>Exobasidiomycetes</taxon>
        <taxon>Entylomatales</taxon>
        <taxon>Entylomatales incertae sedis</taxon>
        <taxon>Tilletiopsis</taxon>
    </lineage>
</organism>
<evidence type="ECO:0000256" key="2">
    <source>
        <dbReference type="ARBA" id="ARBA00023134"/>
    </source>
</evidence>
<dbReference type="SUPFAM" id="SSF52540">
    <property type="entry name" value="P-loop containing nucleoside triphosphate hydrolases"/>
    <property type="match status" value="1"/>
</dbReference>
<keyword evidence="7" id="KW-0378">Hydrolase</keyword>
<keyword evidence="8" id="KW-1185">Reference proteome</keyword>
<accession>A0A316ZA31</accession>
<dbReference type="InterPro" id="IPR027417">
    <property type="entry name" value="P-loop_NTPase"/>
</dbReference>
<dbReference type="GO" id="GO:0005525">
    <property type="term" value="F:GTP binding"/>
    <property type="evidence" value="ECO:0007669"/>
    <property type="project" value="UniProtKB-KW"/>
</dbReference>
<keyword evidence="2" id="KW-0342">GTP-binding</keyword>
<dbReference type="Pfam" id="PF01926">
    <property type="entry name" value="MMR_HSR1"/>
    <property type="match status" value="1"/>
</dbReference>
<feature type="compositionally biased region" description="Low complexity" evidence="5">
    <location>
        <begin position="42"/>
        <end position="51"/>
    </location>
</feature>
<feature type="region of interest" description="Disordered" evidence="5">
    <location>
        <begin position="1"/>
        <end position="51"/>
    </location>
</feature>
<keyword evidence="1" id="KW-0547">Nucleotide-binding</keyword>
<protein>
    <recommendedName>
        <fullName evidence="4">Guanine nucleotide-binding protein-like 1</fullName>
    </recommendedName>
</protein>
<evidence type="ECO:0000256" key="3">
    <source>
        <dbReference type="ARBA" id="ARBA00037770"/>
    </source>
</evidence>
<dbReference type="Proteomes" id="UP000245946">
    <property type="component" value="Unassembled WGS sequence"/>
</dbReference>
<dbReference type="InterPro" id="IPR043358">
    <property type="entry name" value="GNL1-like"/>
</dbReference>
<gene>
    <name evidence="7" type="ORF">FA09DRAFT_360639</name>
</gene>
<dbReference type="RefSeq" id="XP_025598091.1">
    <property type="nucleotide sequence ID" value="XM_025745251.1"/>
</dbReference>
<dbReference type="PRINTS" id="PR00326">
    <property type="entry name" value="GTP1OBG"/>
</dbReference>
<feature type="region of interest" description="Disordered" evidence="5">
    <location>
        <begin position="362"/>
        <end position="408"/>
    </location>
</feature>
<dbReference type="PANTHER" id="PTHR45709">
    <property type="entry name" value="LARGE SUBUNIT GTPASE 1 HOMOLOG-RELATED"/>
    <property type="match status" value="1"/>
</dbReference>
<dbReference type="Gene3D" id="3.40.50.300">
    <property type="entry name" value="P-loop containing nucleotide triphosphate hydrolases"/>
    <property type="match status" value="1"/>
</dbReference>
<dbReference type="GO" id="GO:0003924">
    <property type="term" value="F:GTPase activity"/>
    <property type="evidence" value="ECO:0007669"/>
    <property type="project" value="InterPro"/>
</dbReference>
<name>A0A316ZA31_9BASI</name>
<evidence type="ECO:0000256" key="4">
    <source>
        <dbReference type="ARBA" id="ARBA00039902"/>
    </source>
</evidence>
<dbReference type="InterPro" id="IPR006073">
    <property type="entry name" value="GTP-bd"/>
</dbReference>
<feature type="compositionally biased region" description="Polar residues" evidence="5">
    <location>
        <begin position="388"/>
        <end position="399"/>
    </location>
</feature>
<feature type="compositionally biased region" description="Low complexity" evidence="5">
    <location>
        <begin position="22"/>
        <end position="34"/>
    </location>
</feature>
<dbReference type="GeneID" id="37272795"/>
<dbReference type="PANTHER" id="PTHR45709:SF3">
    <property type="entry name" value="GUANINE NUCLEOTIDE-BINDING PROTEIN-LIKE 1"/>
    <property type="match status" value="1"/>
</dbReference>
<dbReference type="EMBL" id="KZ819293">
    <property type="protein sequence ID" value="PWN97812.1"/>
    <property type="molecule type" value="Genomic_DNA"/>
</dbReference>
<proteinExistence type="predicted"/>
<sequence>MGKRSRRPVAAGTPSRRRRPGDSAPASPAPLLVAGGRGGGAPSAAAAADAARTRLASLPAERRRTVQAEESAFAKLGADRLAQLALLATYAPLARPVAPALACFASARLEPPPPLDGEEESDEDNLQLRVPRRPRWHAELDKRAVEANEASVFRQWLAHSDAVVSAAFARILPPPPPSRSALGAAEVLRQTPKAGTAVIGSLYERNVEVFRQLWRVCERSDILCVLLDARCPPLHLPPSLVAYLQRFGRRRTLLVLTKADLVPPAIVAAWAAWLRRTYEWRVVATESYAKLERLEGQGQRIRHIPYLSPASRAALFAALRAVHADLVAPPASVAGDARRLAEWQPPCLADVDWRALEASAARMADGGGGAPEPDEAAPPPPPPHGAQKAQQNAAATGQAPTLERQRPTRAKQWLTVGLIGQPNVGKSSLLNALFGAKVVRASKTPGKTKHFQTHFIGRTLQLQDSPGLVFPSYAGMETCVVVCHSCLAPFRRGCGPWKTDT</sequence>
<evidence type="ECO:0000256" key="5">
    <source>
        <dbReference type="SAM" id="MobiDB-lite"/>
    </source>
</evidence>
<evidence type="ECO:0000256" key="1">
    <source>
        <dbReference type="ARBA" id="ARBA00022741"/>
    </source>
</evidence>
<evidence type="ECO:0000313" key="8">
    <source>
        <dbReference type="Proteomes" id="UP000245946"/>
    </source>
</evidence>